<sequence>MIAVTTAFVYVGADGKHNLDIGIDLSVWGWKASTAETAQNQAVLGSLKEGDRLILGHLGLGRISPEEAQGRTVSELVVTRLTGSPYQDTSTVWPDDDYPYRVPLEVLEIRENVTKDEIGAESIEALRRSASTQGSPRLPEGQGSELEAFLEQEVEKYKQELSDPGDPADSTNLELPPVLDLPAYVLARAEQKKLRKAKLKGRTQVHCDLCQLLLPARLVHTAHVKKRSKSSYQERIDLDNLMMACVLGCDSLFEHGYVYVAADGSIHPSAQAKTVPGLGTAVERVGKTCSAHTDASAGYFTWHRHNIANMDES</sequence>
<reference evidence="1 2" key="1">
    <citation type="submission" date="2023-07" db="EMBL/GenBank/DDBJ databases">
        <authorList>
            <person name="Girao M."/>
            <person name="Carvalho M.F."/>
        </authorList>
    </citation>
    <scope>NUCLEOTIDE SEQUENCE [LARGE SCALE GENOMIC DNA]</scope>
    <source>
        <strain evidence="1 2">66/93</strain>
    </source>
</reference>
<evidence type="ECO:0000313" key="2">
    <source>
        <dbReference type="Proteomes" id="UP001348641"/>
    </source>
</evidence>
<dbReference type="Proteomes" id="UP001348641">
    <property type="component" value="Unassembled WGS sequence"/>
</dbReference>
<dbReference type="RefSeq" id="WP_330156301.1">
    <property type="nucleotide sequence ID" value="NZ_BAAAJA010000006.1"/>
</dbReference>
<name>A0ABU7KI82_9ACTN</name>
<dbReference type="Gene3D" id="3.10.590.10">
    <property type="entry name" value="ph1033 like domains"/>
    <property type="match status" value="1"/>
</dbReference>
<evidence type="ECO:0008006" key="3">
    <source>
        <dbReference type="Google" id="ProtNLM"/>
    </source>
</evidence>
<gene>
    <name evidence="1" type="ORF">Q8A49_00585</name>
</gene>
<comment type="caution">
    <text evidence="1">The sequence shown here is derived from an EMBL/GenBank/DDBJ whole genome shotgun (WGS) entry which is preliminary data.</text>
</comment>
<accession>A0ABU7KI82</accession>
<organism evidence="1 2">
    <name type="scientific">Nocardiopsis tropica</name>
    <dbReference type="NCBI Taxonomy" id="109330"/>
    <lineage>
        <taxon>Bacteria</taxon>
        <taxon>Bacillati</taxon>
        <taxon>Actinomycetota</taxon>
        <taxon>Actinomycetes</taxon>
        <taxon>Streptosporangiales</taxon>
        <taxon>Nocardiopsidaceae</taxon>
        <taxon>Nocardiopsis</taxon>
    </lineage>
</organism>
<proteinExistence type="predicted"/>
<evidence type="ECO:0000313" key="1">
    <source>
        <dbReference type="EMBL" id="MEE2048992.1"/>
    </source>
</evidence>
<protein>
    <recommendedName>
        <fullName evidence="3">HNH endonuclease</fullName>
    </recommendedName>
</protein>
<dbReference type="EMBL" id="JAUUCC010000001">
    <property type="protein sequence ID" value="MEE2048992.1"/>
    <property type="molecule type" value="Genomic_DNA"/>
</dbReference>